<evidence type="ECO:0000256" key="6">
    <source>
        <dbReference type="ARBA" id="ARBA00022989"/>
    </source>
</evidence>
<evidence type="ECO:0000313" key="14">
    <source>
        <dbReference type="EMBL" id="TDO21055.1"/>
    </source>
</evidence>
<feature type="transmembrane region" description="Helical" evidence="13">
    <location>
        <begin position="14"/>
        <end position="34"/>
    </location>
</feature>
<reference evidence="14 15" key="1">
    <citation type="submission" date="2019-03" db="EMBL/GenBank/DDBJ databases">
        <title>Genomic Encyclopedia of Archaeal and Bacterial Type Strains, Phase II (KMG-II): from individual species to whole genera.</title>
        <authorList>
            <person name="Goeker M."/>
        </authorList>
    </citation>
    <scope>NUCLEOTIDE SEQUENCE [LARGE SCALE GENOMIC DNA]</scope>
    <source>
        <strain evidence="14 15">ATCC 700618</strain>
    </source>
</reference>
<feature type="coiled-coil region" evidence="12">
    <location>
        <begin position="551"/>
        <end position="578"/>
    </location>
</feature>
<feature type="transmembrane region" description="Helical" evidence="13">
    <location>
        <begin position="232"/>
        <end position="255"/>
    </location>
</feature>
<dbReference type="Pfam" id="PF00474">
    <property type="entry name" value="SSF"/>
    <property type="match status" value="1"/>
</dbReference>
<keyword evidence="6 13" id="KW-1133">Transmembrane helix</keyword>
<keyword evidence="10" id="KW-0739">Sodium transport</keyword>
<name>A0A4R6IHS2_9MOLU</name>
<feature type="transmembrane region" description="Helical" evidence="13">
    <location>
        <begin position="195"/>
        <end position="212"/>
    </location>
</feature>
<dbReference type="PANTHER" id="PTHR42985:SF40">
    <property type="entry name" value="LD47995P-RELATED"/>
    <property type="match status" value="1"/>
</dbReference>
<dbReference type="Proteomes" id="UP000295518">
    <property type="component" value="Unassembled WGS sequence"/>
</dbReference>
<evidence type="ECO:0000256" key="2">
    <source>
        <dbReference type="ARBA" id="ARBA00006434"/>
    </source>
</evidence>
<sequence length="585" mass="64668">MYTPQKAEFFVADWVVIALYLAVVFGIGIFAYFWNKRKKQSDSKSFFTGGGKTPGWVIGFSVWATTLSSLTYFATPGLAFGTGWMWAAAQLTILFFTPIVIKWIVPFYRRMKQNTAYAYIGARFHKSIRMITSAAFIVFHLFRMGIVLYIPVVAIANFIDFDIYLLIAIVGILVVLSTVIGGMKAVLWSDAIQGIVLLSGIVVVVIVAMVNTNWSNAQSPRFIDEQSFSVSFALSGGIFFIFISNYISTINQYLSSQDVVQRYKSNKETGKINKSLWINLGLAFITILFFYGAGSALFAYYTSLGANPTVAEVIHGNDTTLKPGSNLLMPYFILSVLPAGLSGLLIAGVLAASQSTISSSLSALSNAVLVDFVQLIFPSWSTTSLTDAKKDKKVLIFSQIIVAITGIIGIAIAMLFAYTGQGDFVRYFLGIVGLIATPTAGVFVLGMFTKRTNWIGGLTGLLTGFAISIAFWVPTQNFIPINSRLLLAPEIWTWIPFVATTLVGYSISLIMEKFIPQSIYVKNNNKINLNIWNTTSEFKKIILLEKEYSKLASSKKNISNNKERIDKLSKEIDILNYKVSQQIIE</sequence>
<dbReference type="GO" id="GO:0006814">
    <property type="term" value="P:sodium ion transport"/>
    <property type="evidence" value="ECO:0007669"/>
    <property type="project" value="UniProtKB-KW"/>
</dbReference>
<feature type="transmembrane region" description="Helical" evidence="13">
    <location>
        <begin position="493"/>
        <end position="511"/>
    </location>
</feature>
<dbReference type="RefSeq" id="WP_094254427.1">
    <property type="nucleotide sequence ID" value="NZ_NNCE01000001.1"/>
</dbReference>
<evidence type="ECO:0000256" key="8">
    <source>
        <dbReference type="ARBA" id="ARBA00023065"/>
    </source>
</evidence>
<keyword evidence="5 13" id="KW-0812">Transmembrane</keyword>
<evidence type="ECO:0000256" key="9">
    <source>
        <dbReference type="ARBA" id="ARBA00023136"/>
    </source>
</evidence>
<dbReference type="EMBL" id="SNWN01000009">
    <property type="protein sequence ID" value="TDO21055.1"/>
    <property type="molecule type" value="Genomic_DNA"/>
</dbReference>
<evidence type="ECO:0000256" key="12">
    <source>
        <dbReference type="SAM" id="Coils"/>
    </source>
</evidence>
<feature type="transmembrane region" description="Helical" evidence="13">
    <location>
        <begin position="394"/>
        <end position="418"/>
    </location>
</feature>
<comment type="subcellular location">
    <subcellularLocation>
        <location evidence="1">Cell membrane</location>
        <topology evidence="1">Multi-pass membrane protein</topology>
    </subcellularLocation>
</comment>
<comment type="similarity">
    <text evidence="2 11">Belongs to the sodium:solute symporter (SSF) (TC 2.A.21) family.</text>
</comment>
<keyword evidence="9 13" id="KW-0472">Membrane</keyword>
<dbReference type="GO" id="GO:0015293">
    <property type="term" value="F:symporter activity"/>
    <property type="evidence" value="ECO:0007669"/>
    <property type="project" value="TreeGrafter"/>
</dbReference>
<evidence type="ECO:0000313" key="15">
    <source>
        <dbReference type="Proteomes" id="UP000295518"/>
    </source>
</evidence>
<evidence type="ECO:0000256" key="1">
    <source>
        <dbReference type="ARBA" id="ARBA00004651"/>
    </source>
</evidence>
<dbReference type="AlphaFoldDB" id="A0A4R6IHS2"/>
<protein>
    <submittedName>
        <fullName evidence="14">SSS family solute:Na+ symporter</fullName>
    </submittedName>
</protein>
<keyword evidence="15" id="KW-1185">Reference proteome</keyword>
<dbReference type="PROSITE" id="PS50283">
    <property type="entry name" value="NA_SOLUT_SYMP_3"/>
    <property type="match status" value="1"/>
</dbReference>
<keyword evidence="12" id="KW-0175">Coiled coil</keyword>
<evidence type="ECO:0000256" key="4">
    <source>
        <dbReference type="ARBA" id="ARBA00022475"/>
    </source>
</evidence>
<keyword evidence="3" id="KW-0813">Transport</keyword>
<feature type="transmembrane region" description="Helical" evidence="13">
    <location>
        <begin position="55"/>
        <end position="74"/>
    </location>
</feature>
<feature type="transmembrane region" description="Helical" evidence="13">
    <location>
        <begin position="276"/>
        <end position="301"/>
    </location>
</feature>
<evidence type="ECO:0000256" key="11">
    <source>
        <dbReference type="RuleBase" id="RU362091"/>
    </source>
</evidence>
<keyword evidence="8" id="KW-0406">Ion transport</keyword>
<evidence type="ECO:0000256" key="7">
    <source>
        <dbReference type="ARBA" id="ARBA00023053"/>
    </source>
</evidence>
<evidence type="ECO:0000256" key="3">
    <source>
        <dbReference type="ARBA" id="ARBA00022448"/>
    </source>
</evidence>
<feature type="transmembrane region" description="Helical" evidence="13">
    <location>
        <begin position="424"/>
        <end position="448"/>
    </location>
</feature>
<feature type="transmembrane region" description="Helical" evidence="13">
    <location>
        <begin position="163"/>
        <end position="183"/>
    </location>
</feature>
<keyword evidence="4" id="KW-1003">Cell membrane</keyword>
<dbReference type="Gene3D" id="1.20.1730.10">
    <property type="entry name" value="Sodium/glucose cotransporter"/>
    <property type="match status" value="1"/>
</dbReference>
<feature type="transmembrane region" description="Helical" evidence="13">
    <location>
        <begin position="331"/>
        <end position="352"/>
    </location>
</feature>
<organism evidence="14 15">
    <name type="scientific">Mycoplasma testudineum</name>
    <dbReference type="NCBI Taxonomy" id="244584"/>
    <lineage>
        <taxon>Bacteria</taxon>
        <taxon>Bacillati</taxon>
        <taxon>Mycoplasmatota</taxon>
        <taxon>Mollicutes</taxon>
        <taxon>Mycoplasmataceae</taxon>
        <taxon>Mycoplasma</taxon>
    </lineage>
</organism>
<feature type="transmembrane region" description="Helical" evidence="13">
    <location>
        <begin position="86"/>
        <end position="108"/>
    </location>
</feature>
<feature type="transmembrane region" description="Helical" evidence="13">
    <location>
        <begin position="455"/>
        <end position="473"/>
    </location>
</feature>
<dbReference type="GO" id="GO:0005886">
    <property type="term" value="C:plasma membrane"/>
    <property type="evidence" value="ECO:0007669"/>
    <property type="project" value="UniProtKB-SubCell"/>
</dbReference>
<evidence type="ECO:0000256" key="10">
    <source>
        <dbReference type="ARBA" id="ARBA00023201"/>
    </source>
</evidence>
<gene>
    <name evidence="14" type="ORF">EI74_0074</name>
</gene>
<evidence type="ECO:0000256" key="5">
    <source>
        <dbReference type="ARBA" id="ARBA00022692"/>
    </source>
</evidence>
<evidence type="ECO:0000256" key="13">
    <source>
        <dbReference type="SAM" id="Phobius"/>
    </source>
</evidence>
<dbReference type="InterPro" id="IPR051163">
    <property type="entry name" value="Sodium:Solute_Symporter_SSF"/>
</dbReference>
<dbReference type="InterPro" id="IPR038377">
    <property type="entry name" value="Na/Glc_symporter_sf"/>
</dbReference>
<accession>A0A4R6IHS2</accession>
<feature type="transmembrane region" description="Helical" evidence="13">
    <location>
        <begin position="128"/>
        <end position="151"/>
    </location>
</feature>
<dbReference type="PANTHER" id="PTHR42985">
    <property type="entry name" value="SODIUM-COUPLED MONOCARBOXYLATE TRANSPORTER"/>
    <property type="match status" value="1"/>
</dbReference>
<dbReference type="InterPro" id="IPR001734">
    <property type="entry name" value="Na/solute_symporter"/>
</dbReference>
<keyword evidence="7" id="KW-0915">Sodium</keyword>
<comment type="caution">
    <text evidence="14">The sequence shown here is derived from an EMBL/GenBank/DDBJ whole genome shotgun (WGS) entry which is preliminary data.</text>
</comment>
<proteinExistence type="inferred from homology"/>